<keyword evidence="2" id="KW-1185">Reference proteome</keyword>
<dbReference type="PANTHER" id="PTHR13887">
    <property type="entry name" value="GLUTATHIONE S-TRANSFERASE KAPPA"/>
    <property type="match status" value="1"/>
</dbReference>
<name>A0ABR9E4C3_9GAMM</name>
<dbReference type="Proteomes" id="UP000648482">
    <property type="component" value="Unassembled WGS sequence"/>
</dbReference>
<dbReference type="EMBL" id="AQGU01000029">
    <property type="protein sequence ID" value="MBE0361392.1"/>
    <property type="molecule type" value="Genomic_DNA"/>
</dbReference>
<evidence type="ECO:0000313" key="1">
    <source>
        <dbReference type="EMBL" id="MBE0361392.1"/>
    </source>
</evidence>
<comment type="caution">
    <text evidence="1">The sequence shown here is derived from an EMBL/GenBank/DDBJ whole genome shotgun (WGS) entry which is preliminary data.</text>
</comment>
<accession>A0ABR9E4C3</accession>
<protein>
    <recommendedName>
        <fullName evidence="3">DsbA family protein</fullName>
    </recommendedName>
</protein>
<organism evidence="1 2">
    <name type="scientific">Pseudoalteromonas aliena SW19</name>
    <dbReference type="NCBI Taxonomy" id="1314866"/>
    <lineage>
        <taxon>Bacteria</taxon>
        <taxon>Pseudomonadati</taxon>
        <taxon>Pseudomonadota</taxon>
        <taxon>Gammaproteobacteria</taxon>
        <taxon>Alteromonadales</taxon>
        <taxon>Pseudoalteromonadaceae</taxon>
        <taxon>Pseudoalteromonas</taxon>
    </lineage>
</organism>
<dbReference type="CDD" id="cd03025">
    <property type="entry name" value="DsbA_FrnE_like"/>
    <property type="match status" value="1"/>
</dbReference>
<proteinExistence type="predicted"/>
<dbReference type="SUPFAM" id="SSF52833">
    <property type="entry name" value="Thioredoxin-like"/>
    <property type="match status" value="1"/>
</dbReference>
<dbReference type="Gene3D" id="3.40.30.10">
    <property type="entry name" value="Glutaredoxin"/>
    <property type="match status" value="1"/>
</dbReference>
<dbReference type="InterPro" id="IPR036249">
    <property type="entry name" value="Thioredoxin-like_sf"/>
</dbReference>
<dbReference type="PANTHER" id="PTHR13887:SF51">
    <property type="entry name" value="DSBA FAMILY PROTEIN"/>
    <property type="match status" value="1"/>
</dbReference>
<gene>
    <name evidence="1" type="ORF">PALI_b0353</name>
</gene>
<evidence type="ECO:0000313" key="2">
    <source>
        <dbReference type="Proteomes" id="UP000648482"/>
    </source>
</evidence>
<reference evidence="1 2" key="1">
    <citation type="submission" date="2015-06" db="EMBL/GenBank/DDBJ databases">
        <title>Genome sequence of Pseudoalteromonas aliena.</title>
        <authorList>
            <person name="Xie B.-B."/>
            <person name="Rong J.-C."/>
            <person name="Qin Q.-L."/>
            <person name="Zhang Y.-Z."/>
        </authorList>
    </citation>
    <scope>NUCLEOTIDE SEQUENCE [LARGE SCALE GENOMIC DNA]</scope>
    <source>
        <strain evidence="1 2">SW19</strain>
    </source>
</reference>
<evidence type="ECO:0008006" key="3">
    <source>
        <dbReference type="Google" id="ProtNLM"/>
    </source>
</evidence>
<sequence>MALSALALSNYFDRKYLMKNATLHIIVDPLCGWTYGSVPLITAAENIDGLIVKVHSGGMLTGDNVKPVTPAWREFALKNDSVIAKKTGQVFGSNYTDGLLKTNDIILNSAQAITAILAAQELGISGGEMLNSIQHAYYAQGKNIMQLHVLADIALELGLNKALFETHFNALEGDATDQHIAQSRGLLHDIHGQGFPSAAFEFDTGKWKKADIAHYYGKTEQWVTYLQQSVALV</sequence>